<gene>
    <name evidence="1" type="ORF">HDE68_004119</name>
</gene>
<evidence type="ECO:0000313" key="2">
    <source>
        <dbReference type="Proteomes" id="UP000537204"/>
    </source>
</evidence>
<reference evidence="1 2" key="1">
    <citation type="submission" date="2020-08" db="EMBL/GenBank/DDBJ databases">
        <title>Genomic Encyclopedia of Type Strains, Phase IV (KMG-V): Genome sequencing to study the core and pangenomes of soil and plant-associated prokaryotes.</title>
        <authorList>
            <person name="Whitman W."/>
        </authorList>
    </citation>
    <scope>NUCLEOTIDE SEQUENCE [LARGE SCALE GENOMIC DNA]</scope>
    <source>
        <strain evidence="1 2">S3M1</strain>
    </source>
</reference>
<evidence type="ECO:0000313" key="1">
    <source>
        <dbReference type="EMBL" id="MBB5638193.1"/>
    </source>
</evidence>
<proteinExistence type="predicted"/>
<dbReference type="Proteomes" id="UP000537204">
    <property type="component" value="Unassembled WGS sequence"/>
</dbReference>
<dbReference type="AlphaFoldDB" id="A0A7W8ZQ87"/>
<name>A0A7W8ZQ87_9SPHI</name>
<protein>
    <submittedName>
        <fullName evidence="1">Uncharacterized protein</fullName>
    </submittedName>
</protein>
<accession>A0A7W8ZQ87</accession>
<dbReference type="EMBL" id="JACHCE010000007">
    <property type="protein sequence ID" value="MBB5638193.1"/>
    <property type="molecule type" value="Genomic_DNA"/>
</dbReference>
<sequence>MEESQTLRFYWLKYEVSAIQELIQNSNGIDSFVFSYYFPKSPKESKPLQLVAYAHMLNPAHPDGVYSKHYDILSVYNNPNETNPSPPAT</sequence>
<dbReference type="RefSeq" id="WP_183884027.1">
    <property type="nucleotide sequence ID" value="NZ_JACHCE010000007.1"/>
</dbReference>
<comment type="caution">
    <text evidence="1">The sequence shown here is derived from an EMBL/GenBank/DDBJ whole genome shotgun (WGS) entry which is preliminary data.</text>
</comment>
<organism evidence="1 2">
    <name type="scientific">Pedobacter cryoconitis</name>
    <dbReference type="NCBI Taxonomy" id="188932"/>
    <lineage>
        <taxon>Bacteria</taxon>
        <taxon>Pseudomonadati</taxon>
        <taxon>Bacteroidota</taxon>
        <taxon>Sphingobacteriia</taxon>
        <taxon>Sphingobacteriales</taxon>
        <taxon>Sphingobacteriaceae</taxon>
        <taxon>Pedobacter</taxon>
    </lineage>
</organism>